<reference evidence="2 3" key="1">
    <citation type="journal article" date="2023" name="Int. J. Syst. Evol. Microbiol.">
        <title>Streptococcus sciuri sp. nov., Staphylococcus marylandisciuri sp. nov. and Staphylococcus americanisciuri sp. nov., isolated from faeces of eastern grey squirrel (Sciurus carolinensis).</title>
        <authorList>
            <person name="Volokhov D.V."/>
            <person name="Zagorodnyaya T.A."/>
            <person name="Furtak V.A."/>
            <person name="Nattanmai G."/>
            <person name="Randall L."/>
            <person name="Jose S."/>
            <person name="Gao Y."/>
            <person name="Eisenberg T."/>
            <person name="Delmonte P."/>
            <person name="Blom J."/>
            <person name="Mitchell K.K."/>
        </authorList>
    </citation>
    <scope>NUCLEOTIDE SEQUENCE [LARGE SCALE GENOMIC DNA]</scope>
    <source>
        <strain evidence="2 3">GRT3</strain>
    </source>
</reference>
<dbReference type="InterPro" id="IPR000905">
    <property type="entry name" value="Gcp-like_dom"/>
</dbReference>
<keyword evidence="3" id="KW-1185">Reference proteome</keyword>
<dbReference type="PANTHER" id="PTHR11735:SF11">
    <property type="entry name" value="TRNA THREONYLCARBAMOYLADENOSINE BIOSYNTHESIS PROTEIN TSAB"/>
    <property type="match status" value="1"/>
</dbReference>
<protein>
    <submittedName>
        <fullName evidence="2">tRNA (Adenosine(37)-N6)-threonylcarbamoyltransferase complex dimerization subunit type 1 TsaB</fullName>
        <ecNumber evidence="2">2.3.1.234</ecNumber>
    </submittedName>
</protein>
<organism evidence="2 3">
    <name type="scientific">Staphylococcus americanisciuri</name>
    <dbReference type="NCBI Taxonomy" id="2973940"/>
    <lineage>
        <taxon>Bacteria</taxon>
        <taxon>Bacillati</taxon>
        <taxon>Bacillota</taxon>
        <taxon>Bacilli</taxon>
        <taxon>Bacillales</taxon>
        <taxon>Staphylococcaceae</taxon>
        <taxon>Staphylococcus</taxon>
    </lineage>
</organism>
<dbReference type="Proteomes" id="UP001205609">
    <property type="component" value="Unassembled WGS sequence"/>
</dbReference>
<proteinExistence type="predicted"/>
<dbReference type="SUPFAM" id="SSF53067">
    <property type="entry name" value="Actin-like ATPase domain"/>
    <property type="match status" value="2"/>
</dbReference>
<dbReference type="Gene3D" id="3.30.420.40">
    <property type="match status" value="2"/>
</dbReference>
<gene>
    <name evidence="2" type="primary">tsaB</name>
    <name evidence="2" type="ORF">NXS11_08675</name>
</gene>
<comment type="caution">
    <text evidence="2">The sequence shown here is derived from an EMBL/GenBank/DDBJ whole genome shotgun (WGS) entry which is preliminary data.</text>
</comment>
<keyword evidence="2" id="KW-0808">Transferase</keyword>
<dbReference type="Pfam" id="PF00814">
    <property type="entry name" value="TsaD"/>
    <property type="match status" value="1"/>
</dbReference>
<dbReference type="PANTHER" id="PTHR11735">
    <property type="entry name" value="TRNA N6-ADENOSINE THREONYLCARBAMOYLTRANSFERASE"/>
    <property type="match status" value="1"/>
</dbReference>
<evidence type="ECO:0000313" key="2">
    <source>
        <dbReference type="EMBL" id="MCS4486970.1"/>
    </source>
</evidence>
<dbReference type="InterPro" id="IPR022496">
    <property type="entry name" value="T6A_TsaB"/>
</dbReference>
<dbReference type="CDD" id="cd24032">
    <property type="entry name" value="ASKHA_NBD_TsaB"/>
    <property type="match status" value="1"/>
</dbReference>
<dbReference type="InterPro" id="IPR043129">
    <property type="entry name" value="ATPase_NBD"/>
</dbReference>
<dbReference type="RefSeq" id="WP_259200583.1">
    <property type="nucleotide sequence ID" value="NZ_JANUXY010000008.1"/>
</dbReference>
<dbReference type="GO" id="GO:0061711">
    <property type="term" value="F:tRNA N(6)-L-threonylcarbamoyladenine synthase activity"/>
    <property type="evidence" value="ECO:0007669"/>
    <property type="project" value="UniProtKB-EC"/>
</dbReference>
<dbReference type="EMBL" id="JANUXY010000008">
    <property type="protein sequence ID" value="MCS4486970.1"/>
    <property type="molecule type" value="Genomic_DNA"/>
</dbReference>
<dbReference type="NCBIfam" id="TIGR03725">
    <property type="entry name" value="T6A_YeaZ"/>
    <property type="match status" value="1"/>
</dbReference>
<dbReference type="EC" id="2.3.1.234" evidence="2"/>
<sequence>MYSLLIDSSNQPLSVALMKADQVVSTYTTAVKQNHSVQLMPQIASLLESAKITPQDLTDIIVAQGPGSYTGLRIGVTTAKTLAYTLSANLYGVSSLKALAATLPNSECILVPIINARRDHVYAGVYQWRGGQLQQLKADQYIAMTDLIAYVKTLTQVLFIGEDVRQFETQLKDFDLLPVLPRADAMWAHKGEPQNIHGFTPQYLKLSEAEQNWLNQQSSKTN</sequence>
<evidence type="ECO:0000313" key="3">
    <source>
        <dbReference type="Proteomes" id="UP001205609"/>
    </source>
</evidence>
<evidence type="ECO:0000259" key="1">
    <source>
        <dbReference type="Pfam" id="PF00814"/>
    </source>
</evidence>
<keyword evidence="2" id="KW-0012">Acyltransferase</keyword>
<accession>A0ABT2F3B9</accession>
<name>A0ABT2F3B9_9STAP</name>
<feature type="domain" description="Gcp-like" evidence="1">
    <location>
        <begin position="31"/>
        <end position="148"/>
    </location>
</feature>